<proteinExistence type="predicted"/>
<keyword evidence="2" id="KW-1185">Reference proteome</keyword>
<dbReference type="OrthoDB" id="94978at2"/>
<dbReference type="KEGG" id="sns:VC03_00905"/>
<dbReference type="SUPFAM" id="SSF48452">
    <property type="entry name" value="TPR-like"/>
    <property type="match status" value="1"/>
</dbReference>
<dbReference type="Gene3D" id="1.25.40.10">
    <property type="entry name" value="Tetratricopeptide repeat domain"/>
    <property type="match status" value="1"/>
</dbReference>
<dbReference type="HOGENOM" id="CLU_458494_0_0_0"/>
<dbReference type="RefSeq" id="WP_046328252.1">
    <property type="nucleotide sequence ID" value="NZ_CAUPIC010000013.1"/>
</dbReference>
<protein>
    <recommendedName>
        <fullName evidence="3">Tetratricopeptide repeat protein</fullName>
    </recommendedName>
</protein>
<evidence type="ECO:0000313" key="1">
    <source>
        <dbReference type="EMBL" id="AKC95146.1"/>
    </source>
</evidence>
<accession>A0A0E3ZBG8</accession>
<evidence type="ECO:0008006" key="3">
    <source>
        <dbReference type="Google" id="ProtNLM"/>
    </source>
</evidence>
<gene>
    <name evidence="1" type="ORF">VC03_00905</name>
</gene>
<dbReference type="AlphaFoldDB" id="A0A0E3ZBG8"/>
<evidence type="ECO:0000313" key="2">
    <source>
        <dbReference type="Proteomes" id="UP000033103"/>
    </source>
</evidence>
<dbReference type="EMBL" id="CP011280">
    <property type="protein sequence ID" value="AKC95146.1"/>
    <property type="molecule type" value="Genomic_DNA"/>
</dbReference>
<sequence length="598" mass="71024">MFWDIFFKKSSDKDDEQKEYIDIIDDKGKKVSVDKKIWLKRMKEKLDENKNNITKECDILETAIGYGLSLDVVEYCMKLYNENKSNQRCVDLIFQCYMNNNMYKEAVEVYETYLNAGYPFNYAMYYDLAIAQEKNRDYKSMEKNLFMSFTNNNNYIKAIDKLKDYMKGQGDDFYYEWLSNLAQNSKSWYLYMELAKVEYDRGNLDEGIKNLLKSLDLHTSDKHILKVANILLSNKRYTEFENYIIPKYDVNSDNINLHQAVLNFYFKDNQCDKGLELLHKLYLNNIQNEFFADYEKQFLKKKLKIENPSKYDSMINEKGWGKLKSIGIKGPLNTLLFKTTQVNRTGKSVLLLPFELNSSIRVPEKVKDFSKNIHIFLNERISLLTNLRNMALFMYDDLGTYVCRKPYSDEYFAKIKESNPKLDMVLTGQVKVLDENGTFEFKIFTYDLNEKQKVDRFIIKTSSEVYNQVISKFFNTTLKVLSETNGESVEITDKRFMEYYTDYIDIVLNVNKYNEYRIYETDRVLKYCLNYCTENKISMALSLIYKQSKVLPEVKEKYKQIIYNEIAKGTYKEEIVKQFNLVYGENKDENNIETNEEN</sequence>
<dbReference type="PATRIC" id="fig|1069640.6.peg.171"/>
<organism evidence="1 2">
    <name type="scientific">Sneathia vaginalis</name>
    <dbReference type="NCBI Taxonomy" id="187101"/>
    <lineage>
        <taxon>Bacteria</taxon>
        <taxon>Fusobacteriati</taxon>
        <taxon>Fusobacteriota</taxon>
        <taxon>Fusobacteriia</taxon>
        <taxon>Fusobacteriales</taxon>
        <taxon>Leptotrichiaceae</taxon>
        <taxon>Sneathia</taxon>
    </lineage>
</organism>
<dbReference type="Proteomes" id="UP000033103">
    <property type="component" value="Chromosome"/>
</dbReference>
<name>A0A0E3ZBG8_9FUSO</name>
<dbReference type="STRING" id="187101.VC03_00905"/>
<dbReference type="InterPro" id="IPR011990">
    <property type="entry name" value="TPR-like_helical_dom_sf"/>
</dbReference>
<reference evidence="1 2" key="1">
    <citation type="journal article" date="2012" name="BMC Genomics">
        <title>Genomic sequence analysis and characterization of Sneathia amnii sp. nov.</title>
        <authorList>
            <consortium name="Vaginal Microbiome Consortium (additional members)"/>
            <person name="Harwich M.D.Jr."/>
            <person name="Serrano M.G."/>
            <person name="Fettweis J.M."/>
            <person name="Alves J.M."/>
            <person name="Reimers M.A."/>
            <person name="Buck G.A."/>
            <person name="Jefferson K.K."/>
        </authorList>
    </citation>
    <scope>NUCLEOTIDE SEQUENCE [LARGE SCALE GENOMIC DNA]</scope>
    <source>
        <strain evidence="1 2">SN35</strain>
    </source>
</reference>